<dbReference type="AlphaFoldDB" id="A0A139P9W7"/>
<name>A0A139P9W7_STROR</name>
<protein>
    <submittedName>
        <fullName evidence="1">Uncharacterized protein</fullName>
    </submittedName>
</protein>
<organism evidence="1 2">
    <name type="scientific">Streptococcus oralis</name>
    <dbReference type="NCBI Taxonomy" id="1303"/>
    <lineage>
        <taxon>Bacteria</taxon>
        <taxon>Bacillati</taxon>
        <taxon>Bacillota</taxon>
        <taxon>Bacilli</taxon>
        <taxon>Lactobacillales</taxon>
        <taxon>Streptococcaceae</taxon>
        <taxon>Streptococcus</taxon>
    </lineage>
</organism>
<evidence type="ECO:0000313" key="1">
    <source>
        <dbReference type="EMBL" id="KXT84874.1"/>
    </source>
</evidence>
<comment type="caution">
    <text evidence="1">The sequence shown here is derived from an EMBL/GenBank/DDBJ whole genome shotgun (WGS) entry which is preliminary data.</text>
</comment>
<proteinExistence type="predicted"/>
<reference evidence="1 2" key="1">
    <citation type="submission" date="2016-01" db="EMBL/GenBank/DDBJ databases">
        <title>Highly variable Streptococcus oralis are common among viridans streptococci isolated from primates.</title>
        <authorList>
            <person name="Denapaite D."/>
            <person name="Rieger M."/>
            <person name="Koendgen S."/>
            <person name="Brueckner R."/>
            <person name="Ochigava I."/>
            <person name="Kappeler P."/>
            <person name="Maetz-Rensing K."/>
            <person name="Leendertz F."/>
            <person name="Hakenbeck R."/>
        </authorList>
    </citation>
    <scope>NUCLEOTIDE SEQUENCE [LARGE SCALE GENOMIC DNA]</scope>
    <source>
        <strain evidence="1 2">DD16</strain>
    </source>
</reference>
<dbReference type="PATRIC" id="fig|1303.79.peg.2000"/>
<accession>A0A139P9W7</accession>
<dbReference type="Proteomes" id="UP000072653">
    <property type="component" value="Unassembled WGS sequence"/>
</dbReference>
<gene>
    <name evidence="1" type="ORF">SORDD16_01693</name>
</gene>
<dbReference type="EMBL" id="LQOB01000297">
    <property type="protein sequence ID" value="KXT84874.1"/>
    <property type="molecule type" value="Genomic_DNA"/>
</dbReference>
<sequence>MDAGTHKEVLAKLDYPAPRCPHCRQIQLPKGIQNFLFRTLSSQQKAVWSAKTQLSEEEKAFIQEYLDKD</sequence>
<evidence type="ECO:0000313" key="2">
    <source>
        <dbReference type="Proteomes" id="UP000072653"/>
    </source>
</evidence>